<reference evidence="2 3" key="2">
    <citation type="submission" date="2014-09" db="EMBL/GenBank/DDBJ databases">
        <authorList>
            <consortium name="NBRP consortium"/>
            <person name="Sawabe T."/>
            <person name="Meirelles P."/>
            <person name="Nakanishi M."/>
            <person name="Sayaka M."/>
            <person name="Hattori M."/>
            <person name="Ohkuma M."/>
        </authorList>
    </citation>
    <scope>NUCLEOTIDE SEQUENCE [LARGE SCALE GENOMIC DNA]</scope>
    <source>
        <strain evidence="2 3">JCM 19240</strain>
    </source>
</reference>
<accession>A0A090TSP3</accession>
<proteinExistence type="predicted"/>
<evidence type="ECO:0000313" key="2">
    <source>
        <dbReference type="EMBL" id="GAL34067.1"/>
    </source>
</evidence>
<evidence type="ECO:0000313" key="3">
    <source>
        <dbReference type="Proteomes" id="UP000029224"/>
    </source>
</evidence>
<dbReference type="AlphaFoldDB" id="A0A090TSP3"/>
<reference evidence="2 3" key="1">
    <citation type="submission" date="2014-09" db="EMBL/GenBank/DDBJ databases">
        <title>Vibrio maritimus JCM 19240. (C210) whole genome shotgun sequence.</title>
        <authorList>
            <person name="Sawabe T."/>
            <person name="Meirelles P."/>
            <person name="Nakanishi M."/>
            <person name="Sayaka M."/>
            <person name="Hattori M."/>
            <person name="Ohkuma M."/>
        </authorList>
    </citation>
    <scope>NUCLEOTIDE SEQUENCE [LARGE SCALE GENOMIC DNA]</scope>
    <source>
        <strain evidence="2 3">JCM 19240</strain>
    </source>
</reference>
<gene>
    <name evidence="2" type="ORF">JCM19240_975</name>
</gene>
<dbReference type="EMBL" id="BBMT01000004">
    <property type="protein sequence ID" value="GAL34067.1"/>
    <property type="molecule type" value="Genomic_DNA"/>
</dbReference>
<dbReference type="Proteomes" id="UP000029224">
    <property type="component" value="Unassembled WGS sequence"/>
</dbReference>
<sequence length="42" mass="4389">MNTNCINPKDSAANSERHIATKNVTRAPGVNALLPSNLGIAN</sequence>
<evidence type="ECO:0000256" key="1">
    <source>
        <dbReference type="SAM" id="MobiDB-lite"/>
    </source>
</evidence>
<feature type="region of interest" description="Disordered" evidence="1">
    <location>
        <begin position="1"/>
        <end position="23"/>
    </location>
</feature>
<name>A0A090TSP3_9VIBR</name>
<organism evidence="2 3">
    <name type="scientific">Vibrio maritimus</name>
    <dbReference type="NCBI Taxonomy" id="990268"/>
    <lineage>
        <taxon>Bacteria</taxon>
        <taxon>Pseudomonadati</taxon>
        <taxon>Pseudomonadota</taxon>
        <taxon>Gammaproteobacteria</taxon>
        <taxon>Vibrionales</taxon>
        <taxon>Vibrionaceae</taxon>
        <taxon>Vibrio</taxon>
    </lineage>
</organism>
<keyword evidence="3" id="KW-1185">Reference proteome</keyword>
<protein>
    <submittedName>
        <fullName evidence="2">Uncharacterized protein</fullName>
    </submittedName>
</protein>
<comment type="caution">
    <text evidence="2">The sequence shown here is derived from an EMBL/GenBank/DDBJ whole genome shotgun (WGS) entry which is preliminary data.</text>
</comment>